<evidence type="ECO:0000256" key="1">
    <source>
        <dbReference type="ARBA" id="ARBA00004141"/>
    </source>
</evidence>
<feature type="compositionally biased region" description="Basic and acidic residues" evidence="10">
    <location>
        <begin position="256"/>
        <end position="282"/>
    </location>
</feature>
<evidence type="ECO:0000256" key="9">
    <source>
        <dbReference type="ARBA" id="ARBA00023201"/>
    </source>
</evidence>
<feature type="transmembrane region" description="Helical" evidence="11">
    <location>
        <begin position="12"/>
        <end position="29"/>
    </location>
</feature>
<keyword evidence="7" id="KW-0406">Ion transport</keyword>
<reference evidence="13" key="1">
    <citation type="submission" date="2014-11" db="EMBL/GenBank/DDBJ databases">
        <authorList>
            <person name="Otto D Thomas"/>
            <person name="Naeem Raeece"/>
        </authorList>
    </citation>
    <scope>NUCLEOTIDE SEQUENCE</scope>
</reference>
<name>A0A0G4HKA1_9ALVE</name>
<keyword evidence="4 11" id="KW-0812">Transmembrane</keyword>
<feature type="region of interest" description="Disordered" evidence="10">
    <location>
        <begin position="926"/>
        <end position="969"/>
    </location>
</feature>
<evidence type="ECO:0000256" key="11">
    <source>
        <dbReference type="SAM" id="Phobius"/>
    </source>
</evidence>
<dbReference type="PANTHER" id="PTHR43562">
    <property type="entry name" value="NAPA-TYPE SODIUM/HYDROGEN ANTIPORTER"/>
    <property type="match status" value="1"/>
</dbReference>
<evidence type="ECO:0000256" key="3">
    <source>
        <dbReference type="ARBA" id="ARBA00022449"/>
    </source>
</evidence>
<evidence type="ECO:0000256" key="5">
    <source>
        <dbReference type="ARBA" id="ARBA00022989"/>
    </source>
</evidence>
<evidence type="ECO:0000256" key="2">
    <source>
        <dbReference type="ARBA" id="ARBA00022448"/>
    </source>
</evidence>
<dbReference type="Gene3D" id="1.20.1530.20">
    <property type="match status" value="2"/>
</dbReference>
<dbReference type="VEuPathDB" id="CryptoDB:Cvel_28522"/>
<evidence type="ECO:0000256" key="8">
    <source>
        <dbReference type="ARBA" id="ARBA00023136"/>
    </source>
</evidence>
<keyword evidence="2" id="KW-0813">Transport</keyword>
<feature type="transmembrane region" description="Helical" evidence="11">
    <location>
        <begin position="198"/>
        <end position="217"/>
    </location>
</feature>
<protein>
    <recommendedName>
        <fullName evidence="12">Cation/H+ exchanger transmembrane domain-containing protein</fullName>
    </recommendedName>
</protein>
<feature type="transmembrane region" description="Helical" evidence="11">
    <location>
        <begin position="157"/>
        <end position="178"/>
    </location>
</feature>
<dbReference type="AlphaFoldDB" id="A0A0G4HKA1"/>
<feature type="transmembrane region" description="Helical" evidence="11">
    <location>
        <begin position="753"/>
        <end position="785"/>
    </location>
</feature>
<feature type="compositionally biased region" description="Polar residues" evidence="10">
    <location>
        <begin position="557"/>
        <end position="573"/>
    </location>
</feature>
<proteinExistence type="predicted"/>
<dbReference type="GO" id="GO:0015297">
    <property type="term" value="F:antiporter activity"/>
    <property type="evidence" value="ECO:0007669"/>
    <property type="project" value="UniProtKB-KW"/>
</dbReference>
<dbReference type="GO" id="GO:0006814">
    <property type="term" value="P:sodium ion transport"/>
    <property type="evidence" value="ECO:0007669"/>
    <property type="project" value="UniProtKB-KW"/>
</dbReference>
<dbReference type="GO" id="GO:1902600">
    <property type="term" value="P:proton transmembrane transport"/>
    <property type="evidence" value="ECO:0007669"/>
    <property type="project" value="InterPro"/>
</dbReference>
<evidence type="ECO:0000256" key="4">
    <source>
        <dbReference type="ARBA" id="ARBA00022692"/>
    </source>
</evidence>
<feature type="region of interest" description="Disordered" evidence="10">
    <location>
        <begin position="392"/>
        <end position="573"/>
    </location>
</feature>
<feature type="compositionally biased region" description="Low complexity" evidence="10">
    <location>
        <begin position="528"/>
        <end position="537"/>
    </location>
</feature>
<feature type="compositionally biased region" description="Basic and acidic residues" evidence="10">
    <location>
        <begin position="499"/>
        <end position="509"/>
    </location>
</feature>
<keyword evidence="8 11" id="KW-0472">Membrane</keyword>
<feature type="region of interest" description="Disordered" evidence="10">
    <location>
        <begin position="256"/>
        <end position="304"/>
    </location>
</feature>
<dbReference type="InterPro" id="IPR006153">
    <property type="entry name" value="Cation/H_exchanger_TM"/>
</dbReference>
<keyword evidence="3" id="KW-0050">Antiport</keyword>
<gene>
    <name evidence="13" type="ORF">Cvel_28522</name>
</gene>
<feature type="domain" description="Cation/H+ exchanger transmembrane" evidence="12">
    <location>
        <begin position="29"/>
        <end position="219"/>
    </location>
</feature>
<evidence type="ECO:0000256" key="10">
    <source>
        <dbReference type="SAM" id="MobiDB-lite"/>
    </source>
</evidence>
<feature type="domain" description="Cation/H+ exchanger transmembrane" evidence="12">
    <location>
        <begin position="751"/>
        <end position="907"/>
    </location>
</feature>
<dbReference type="EMBL" id="CDMZ01002992">
    <property type="protein sequence ID" value="CEM44695.1"/>
    <property type="molecule type" value="Genomic_DNA"/>
</dbReference>
<keyword evidence="6" id="KW-0915">Sodium</keyword>
<evidence type="ECO:0000256" key="7">
    <source>
        <dbReference type="ARBA" id="ARBA00023065"/>
    </source>
</evidence>
<dbReference type="GO" id="GO:0016020">
    <property type="term" value="C:membrane"/>
    <property type="evidence" value="ECO:0007669"/>
    <property type="project" value="UniProtKB-SubCell"/>
</dbReference>
<feature type="compositionally biased region" description="Basic and acidic residues" evidence="10">
    <location>
        <begin position="926"/>
        <end position="948"/>
    </location>
</feature>
<feature type="compositionally biased region" description="Polar residues" evidence="10">
    <location>
        <begin position="538"/>
        <end position="547"/>
    </location>
</feature>
<organism evidence="13">
    <name type="scientific">Chromera velia CCMP2878</name>
    <dbReference type="NCBI Taxonomy" id="1169474"/>
    <lineage>
        <taxon>Eukaryota</taxon>
        <taxon>Sar</taxon>
        <taxon>Alveolata</taxon>
        <taxon>Colpodellida</taxon>
        <taxon>Chromeraceae</taxon>
        <taxon>Chromera</taxon>
    </lineage>
</organism>
<feature type="transmembrane region" description="Helical" evidence="11">
    <location>
        <begin position="98"/>
        <end position="117"/>
    </location>
</feature>
<accession>A0A0G4HKA1</accession>
<keyword evidence="9" id="KW-0739">Sodium transport</keyword>
<evidence type="ECO:0000256" key="6">
    <source>
        <dbReference type="ARBA" id="ARBA00023053"/>
    </source>
</evidence>
<feature type="transmembrane region" description="Helical" evidence="11">
    <location>
        <begin position="41"/>
        <end position="59"/>
    </location>
</feature>
<comment type="subcellular location">
    <subcellularLocation>
        <location evidence="1">Membrane</location>
        <topology evidence="1">Multi-pass membrane protein</topology>
    </subcellularLocation>
</comment>
<keyword evidence="5 11" id="KW-1133">Transmembrane helix</keyword>
<evidence type="ECO:0000259" key="12">
    <source>
        <dbReference type="Pfam" id="PF00999"/>
    </source>
</evidence>
<evidence type="ECO:0000313" key="13">
    <source>
        <dbReference type="EMBL" id="CEM44695.1"/>
    </source>
</evidence>
<dbReference type="PANTHER" id="PTHR43562:SF3">
    <property type="entry name" value="SODIUM ION_PROTON EXCHANGER (EUROFUNG)"/>
    <property type="match status" value="1"/>
</dbReference>
<feature type="transmembrane region" description="Helical" evidence="11">
    <location>
        <begin position="123"/>
        <end position="145"/>
    </location>
</feature>
<dbReference type="Pfam" id="PF00999">
    <property type="entry name" value="Na_H_Exchanger"/>
    <property type="match status" value="2"/>
</dbReference>
<dbReference type="InterPro" id="IPR038770">
    <property type="entry name" value="Na+/solute_symporter_sf"/>
</dbReference>
<feature type="transmembrane region" description="Helical" evidence="11">
    <location>
        <begin position="65"/>
        <end position="86"/>
    </location>
</feature>
<sequence>MSAGTDMGDPAVLNHLLQIVGFFWFVIIMEGLAQWCKGSPIVGQILAGLIYGPALLGFLTETDVFVHLGEIGVLILVLESGLAVTVQKALACGLRASVMGVLGAVMPVVFVFLFYGLPFGLEWRATLCLGAVLAPTSLGFSASLLREFDLLNRPSGNVVITAAVVDDILSLVLLSMILQLTSKEGDTGGGGMGLRLGLPVVVSFSLIAGCFLFAFLFERWGLSNRMEHIHFDTEVAGGCGCSLRCPPSNGKRARVREVEEREREEEMGTQRFPSREGREKENALVSPKTGSARGGGGRQQPDPFALATSLHSLKSGNRVAKTLFLQKRRDAFLKRIGGMARAPPSRASAAGPPSVANSGGIRDFDQESIGFAGLPDSASRHSLGSMSVLSGRMPRDLGLPPPENSFESLNSMRGGGIRPSVAGGKRKQPQQQGLGGGQQQPPPAMRGFSNHQHHLQSPAFDLAGEGDSPLFQRDGPPSHLFPPLTPQQGPMMMHTPARVRADKDRDNTGDKPPTPSLIPNDPAEHPTASAAAAQQAQMNLRLNLQGSGPTGSGGILNHSQNLSRATADPQRSVTLNTSAALTAAPLPDSSLPNEADLGPLPGPAAALTPKTFKLTPAIGTAGLALASPPLAASQTPSELGLPQIDRRETWDLDVSHLVARLDGGVPGGRFTSRGWIGEASDYSGEDETPGGLKRAVSEYDRAQWLEHRLRRELKHTGVGMGGGGEGGRGMECVRQPEVEEEEVEYPPSPGLQLMILTGVAVFLGWLAAFVGSSQLLGVFMTGVIFSSVHSLEASWSVLATPLVEWGTRLFFAATIGLEMPDVTHLFQWEAFARGVVLFSAGLLGKCCCGFFGTKLTVGEFCLTSALMNGRGEIAFLIVSVAKETVDRVDYAAAVWALILLCIATPYLVRFAAKYAEAEEVRLQMKKEKADREKERKMETEMEGEERFSSGRFQSQRPAENGNRIMMGSA</sequence>
<feature type="transmembrane region" description="Helical" evidence="11">
    <location>
        <begin position="890"/>
        <end position="908"/>
    </location>
</feature>